<protein>
    <submittedName>
        <fullName evidence="2">Outer membrane protein beta-barrel domain-containing protein</fullName>
    </submittedName>
</protein>
<dbReference type="AlphaFoldDB" id="A0A1I0RQK2"/>
<proteinExistence type="predicted"/>
<accession>A0A1I0RQK2</accession>
<dbReference type="PROSITE" id="PS51257">
    <property type="entry name" value="PROKAR_LIPOPROTEIN"/>
    <property type="match status" value="1"/>
</dbReference>
<feature type="domain" description="Outer membrane protein beta-barrel" evidence="1">
    <location>
        <begin position="39"/>
        <end position="206"/>
    </location>
</feature>
<dbReference type="EMBL" id="FOJG01000001">
    <property type="protein sequence ID" value="SEW43605.1"/>
    <property type="molecule type" value="Genomic_DNA"/>
</dbReference>
<evidence type="ECO:0000259" key="1">
    <source>
        <dbReference type="Pfam" id="PF13568"/>
    </source>
</evidence>
<evidence type="ECO:0000313" key="3">
    <source>
        <dbReference type="Proteomes" id="UP000199310"/>
    </source>
</evidence>
<reference evidence="3" key="1">
    <citation type="submission" date="2016-10" db="EMBL/GenBank/DDBJ databases">
        <authorList>
            <person name="Varghese N."/>
            <person name="Submissions S."/>
        </authorList>
    </citation>
    <scope>NUCLEOTIDE SEQUENCE [LARGE SCALE GENOMIC DNA]</scope>
    <source>
        <strain evidence="3">DSM 3695</strain>
    </source>
</reference>
<dbReference type="STRING" id="29529.SAMN04488122_3239"/>
<keyword evidence="3" id="KW-1185">Reference proteome</keyword>
<dbReference type="OrthoDB" id="947434at2"/>
<sequence>MPLKRYCLVVFLLLTGCQTLKGQALIALLFGKKITNDRLKLGIILGASSSWMEVSGERPRIGFAIGAYTSYDFNDKWQGVMDIIMKSPKGAREIRYENTFITPDDPQLVGTEINRNVTYLTVAPLIRYKFTPSFGLAIGPHLGARVTAKDTYEKGMDQGSLSYKYNSKDQYHLADVGGTFDIQYVLMKGKGLRLNAQFNLGFINVYKNSDRSAYNRQVLVAVGIPIGGGSGKSNKK</sequence>
<organism evidence="2 3">
    <name type="scientific">Chitinophaga arvensicola</name>
    <dbReference type="NCBI Taxonomy" id="29529"/>
    <lineage>
        <taxon>Bacteria</taxon>
        <taxon>Pseudomonadati</taxon>
        <taxon>Bacteroidota</taxon>
        <taxon>Chitinophagia</taxon>
        <taxon>Chitinophagales</taxon>
        <taxon>Chitinophagaceae</taxon>
        <taxon>Chitinophaga</taxon>
    </lineage>
</organism>
<dbReference type="RefSeq" id="WP_089896419.1">
    <property type="nucleotide sequence ID" value="NZ_FOJG01000001.1"/>
</dbReference>
<evidence type="ECO:0000313" key="2">
    <source>
        <dbReference type="EMBL" id="SEW43605.1"/>
    </source>
</evidence>
<dbReference type="Pfam" id="PF13568">
    <property type="entry name" value="OMP_b-brl_2"/>
    <property type="match status" value="1"/>
</dbReference>
<dbReference type="InterPro" id="IPR025665">
    <property type="entry name" value="Beta-barrel_OMP_2"/>
</dbReference>
<name>A0A1I0RQK2_9BACT</name>
<dbReference type="Proteomes" id="UP000199310">
    <property type="component" value="Unassembled WGS sequence"/>
</dbReference>
<gene>
    <name evidence="2" type="ORF">SAMN04488122_3239</name>
</gene>